<dbReference type="InterPro" id="IPR016039">
    <property type="entry name" value="Thiolase-like"/>
</dbReference>
<sequence>MHIAGASVYLPSAPERVACGRPYAYCRPQAADEELLVGMALPVCWRILKARGLDPLDLDLLISVSVSPDHLVGSKEVAAPRLCHPLQRDLGARNAFVFDLIDADWTTALDVAEGFMRSQDYRWALLIRAEHTSVSMLPDAHSGFGLADGVGALLVTLPADGSLSATPVRYEQDTEGWEGLRIDLLPPETLGSGSGRCQLTFAYEAGKAEMLTERASDMARQIGINPTDVVLTEAWLPGQPAVLQDPGKLKPHACYDYLGPFGLPYYAEQLLQDRPSAAPIQLVSVTLNPFLMRYAGRRLTL</sequence>
<dbReference type="EMBL" id="QYCN01000016">
    <property type="protein sequence ID" value="RIY09565.1"/>
    <property type="molecule type" value="Genomic_DNA"/>
</dbReference>
<proteinExistence type="predicted"/>
<accession>A0A418QWH0</accession>
<dbReference type="Gene3D" id="3.40.47.10">
    <property type="match status" value="1"/>
</dbReference>
<dbReference type="OrthoDB" id="9031951at2"/>
<organism evidence="1 2">
    <name type="scientific">Hymenobacter rubripertinctus</name>
    <dbReference type="NCBI Taxonomy" id="2029981"/>
    <lineage>
        <taxon>Bacteria</taxon>
        <taxon>Pseudomonadati</taxon>
        <taxon>Bacteroidota</taxon>
        <taxon>Cytophagia</taxon>
        <taxon>Cytophagales</taxon>
        <taxon>Hymenobacteraceae</taxon>
        <taxon>Hymenobacter</taxon>
    </lineage>
</organism>
<evidence type="ECO:0000313" key="1">
    <source>
        <dbReference type="EMBL" id="RIY09565.1"/>
    </source>
</evidence>
<gene>
    <name evidence="1" type="ORF">D0T11_12150</name>
</gene>
<dbReference type="RefSeq" id="WP_119656067.1">
    <property type="nucleotide sequence ID" value="NZ_JBHUOI010000044.1"/>
</dbReference>
<reference evidence="1 2" key="1">
    <citation type="submission" date="2019-01" db="EMBL/GenBank/DDBJ databases">
        <title>Hymenobacter humicola sp. nov., isolated from soils in Antarctica.</title>
        <authorList>
            <person name="Sedlacek I."/>
            <person name="Holochova P."/>
            <person name="Kralova S."/>
            <person name="Pantucek R."/>
            <person name="Stankova E."/>
            <person name="Vrbovska V."/>
            <person name="Kristofova L."/>
            <person name="Svec P."/>
            <person name="Busse H.-J."/>
        </authorList>
    </citation>
    <scope>NUCLEOTIDE SEQUENCE [LARGE SCALE GENOMIC DNA]</scope>
    <source>
        <strain evidence="1 2">CCM 8852</strain>
    </source>
</reference>
<dbReference type="AlphaFoldDB" id="A0A418QWH0"/>
<protein>
    <submittedName>
        <fullName evidence="1">Uncharacterized protein</fullName>
    </submittedName>
</protein>
<dbReference type="GO" id="GO:0016746">
    <property type="term" value="F:acyltransferase activity"/>
    <property type="evidence" value="ECO:0007669"/>
    <property type="project" value="InterPro"/>
</dbReference>
<keyword evidence="2" id="KW-1185">Reference proteome</keyword>
<evidence type="ECO:0000313" key="2">
    <source>
        <dbReference type="Proteomes" id="UP000284250"/>
    </source>
</evidence>
<comment type="caution">
    <text evidence="1">The sequence shown here is derived from an EMBL/GenBank/DDBJ whole genome shotgun (WGS) entry which is preliminary data.</text>
</comment>
<name>A0A418QWH0_9BACT</name>
<dbReference type="SUPFAM" id="SSF53901">
    <property type="entry name" value="Thiolase-like"/>
    <property type="match status" value="1"/>
</dbReference>
<dbReference type="Proteomes" id="UP000284250">
    <property type="component" value="Unassembled WGS sequence"/>
</dbReference>